<reference evidence="5 6" key="2">
    <citation type="submission" date="2024-07" db="EMBL/GenBank/DDBJ databases">
        <authorList>
            <person name="Akdeniz Z."/>
        </authorList>
    </citation>
    <scope>NUCLEOTIDE SEQUENCE [LARGE SCALE GENOMIC DNA]</scope>
</reference>
<dbReference type="Proteomes" id="UP001642409">
    <property type="component" value="Unassembled WGS sequence"/>
</dbReference>
<dbReference type="GO" id="GO:0045504">
    <property type="term" value="F:dynein heavy chain binding"/>
    <property type="evidence" value="ECO:0007669"/>
    <property type="project" value="TreeGrafter"/>
</dbReference>
<dbReference type="SUPFAM" id="SSF50978">
    <property type="entry name" value="WD40 repeat-like"/>
    <property type="match status" value="1"/>
</dbReference>
<keyword evidence="1" id="KW-0963">Cytoplasm</keyword>
<dbReference type="GO" id="GO:0007018">
    <property type="term" value="P:microtubule-based movement"/>
    <property type="evidence" value="ECO:0007669"/>
    <property type="project" value="TreeGrafter"/>
</dbReference>
<keyword evidence="2" id="KW-0853">WD repeat</keyword>
<dbReference type="EMBL" id="CATOUU010000487">
    <property type="protein sequence ID" value="CAI9931384.1"/>
    <property type="molecule type" value="Genomic_DNA"/>
</dbReference>
<evidence type="ECO:0000256" key="2">
    <source>
        <dbReference type="ARBA" id="ARBA00022574"/>
    </source>
</evidence>
<evidence type="ECO:0000313" key="5">
    <source>
        <dbReference type="EMBL" id="CAL6103797.1"/>
    </source>
</evidence>
<dbReference type="AlphaFoldDB" id="A0AA86P6I6"/>
<dbReference type="InterPro" id="IPR050687">
    <property type="entry name" value="Dynein_IC"/>
</dbReference>
<evidence type="ECO:0000256" key="1">
    <source>
        <dbReference type="ARBA" id="ARBA00022490"/>
    </source>
</evidence>
<evidence type="ECO:0000313" key="4">
    <source>
        <dbReference type="EMBL" id="CAI9931384.1"/>
    </source>
</evidence>
<comment type="caution">
    <text evidence="4">The sequence shown here is derived from an EMBL/GenBank/DDBJ whole genome shotgun (WGS) entry which is preliminary data.</text>
</comment>
<dbReference type="InterPro" id="IPR036322">
    <property type="entry name" value="WD40_repeat_dom_sf"/>
</dbReference>
<organism evidence="4">
    <name type="scientific">Hexamita inflata</name>
    <dbReference type="NCBI Taxonomy" id="28002"/>
    <lineage>
        <taxon>Eukaryota</taxon>
        <taxon>Metamonada</taxon>
        <taxon>Diplomonadida</taxon>
        <taxon>Hexamitidae</taxon>
        <taxon>Hexamitinae</taxon>
        <taxon>Hexamita</taxon>
    </lineage>
</organism>
<protein>
    <submittedName>
        <fullName evidence="4">Dynein intermediate chain</fullName>
    </submittedName>
    <submittedName>
        <fullName evidence="5">Dynein_intermediate chain</fullName>
    </submittedName>
</protein>
<sequence>MYAYSYRQQQYVKLQDDGLIKFHFVFDGSYVFGRDSEQPIVKSQTDKFNISNQATQTKQIPTRSVMCETTQRQMRFFSGEFSPSQIYDQYMHQYRSQKPVRPKLDVLPSLILLEKLVCQTAFQLQPTTQIQRVSQIKSRTYKQLSSISKHPRLPLILLTHGDRGERTQNAIKLFALTNVFNPEKQIQTQKNISTAAMNEQQTAVTGTVDGEILVFDFSQEIMTQQIQCCDDCITGLEWRNQLMVISCSLDGKICVFRHKNGLELVYEFTVTQQNEQTEIENIRPAQLTCLLALEDYFACGTSSGQVILFQYYENKPWRTYGSANNCFKSVVYKIFKFNDIVHAISEDGTARMLENNNFKVVFENDKPIYDCCCFKNTLILMTELSVLVLDDKYVQCNKYEFTSIQATCICQDGHYVYVGRANGDVDILDIDITRKEIKIVE</sequence>
<dbReference type="InterPro" id="IPR015943">
    <property type="entry name" value="WD40/YVTN_repeat-like_dom_sf"/>
</dbReference>
<proteinExistence type="predicted"/>
<keyword evidence="6" id="KW-1185">Reference proteome</keyword>
<dbReference type="EMBL" id="CAXDID020000571">
    <property type="protein sequence ID" value="CAL6103797.1"/>
    <property type="molecule type" value="Genomic_DNA"/>
</dbReference>
<reference evidence="4" key="1">
    <citation type="submission" date="2023-06" db="EMBL/GenBank/DDBJ databases">
        <authorList>
            <person name="Kurt Z."/>
        </authorList>
    </citation>
    <scope>NUCLEOTIDE SEQUENCE</scope>
</reference>
<keyword evidence="3" id="KW-0677">Repeat</keyword>
<name>A0AA86P6I6_9EUKA</name>
<dbReference type="GO" id="GO:0045503">
    <property type="term" value="F:dynein light chain binding"/>
    <property type="evidence" value="ECO:0007669"/>
    <property type="project" value="TreeGrafter"/>
</dbReference>
<gene>
    <name evidence="4" type="ORF">HINF_LOCUS19029</name>
    <name evidence="5" type="ORF">HINF_LOCUS72316</name>
</gene>
<evidence type="ECO:0000256" key="3">
    <source>
        <dbReference type="ARBA" id="ARBA00022737"/>
    </source>
</evidence>
<evidence type="ECO:0000313" key="6">
    <source>
        <dbReference type="Proteomes" id="UP001642409"/>
    </source>
</evidence>
<dbReference type="PANTHER" id="PTHR12442">
    <property type="entry name" value="DYNEIN INTERMEDIATE CHAIN"/>
    <property type="match status" value="1"/>
</dbReference>
<accession>A0AA86P6I6</accession>
<dbReference type="Gene3D" id="2.130.10.10">
    <property type="entry name" value="YVTN repeat-like/Quinoprotein amine dehydrogenase"/>
    <property type="match status" value="1"/>
</dbReference>